<dbReference type="InterPro" id="IPR025525">
    <property type="entry name" value="hAT-like_transposase_RNase-H"/>
</dbReference>
<evidence type="ECO:0000313" key="6">
    <source>
        <dbReference type="Proteomes" id="UP001457282"/>
    </source>
</evidence>
<accession>A0AAW1VFZ6</accession>
<reference evidence="5 6" key="1">
    <citation type="journal article" date="2023" name="G3 (Bethesda)">
        <title>A chromosome-length genome assembly and annotation of blackberry (Rubus argutus, cv. 'Hillquist').</title>
        <authorList>
            <person name="Bruna T."/>
            <person name="Aryal R."/>
            <person name="Dudchenko O."/>
            <person name="Sargent D.J."/>
            <person name="Mead D."/>
            <person name="Buti M."/>
            <person name="Cavallini A."/>
            <person name="Hytonen T."/>
            <person name="Andres J."/>
            <person name="Pham M."/>
            <person name="Weisz D."/>
            <person name="Mascagni F."/>
            <person name="Usai G."/>
            <person name="Natali L."/>
            <person name="Bassil N."/>
            <person name="Fernandez G.E."/>
            <person name="Lomsadze A."/>
            <person name="Armour M."/>
            <person name="Olukolu B."/>
            <person name="Poorten T."/>
            <person name="Britton C."/>
            <person name="Davik J."/>
            <person name="Ashrafi H."/>
            <person name="Aiden E.L."/>
            <person name="Borodovsky M."/>
            <person name="Worthington M."/>
        </authorList>
    </citation>
    <scope>NUCLEOTIDE SEQUENCE [LARGE SCALE GENOMIC DNA]</scope>
    <source>
        <strain evidence="5">PI 553951</strain>
    </source>
</reference>
<dbReference type="GO" id="GO:0003677">
    <property type="term" value="F:DNA binding"/>
    <property type="evidence" value="ECO:0007669"/>
    <property type="project" value="UniProtKB-KW"/>
</dbReference>
<evidence type="ECO:0000259" key="3">
    <source>
        <dbReference type="Pfam" id="PF05699"/>
    </source>
</evidence>
<feature type="compositionally biased region" description="Low complexity" evidence="2">
    <location>
        <begin position="617"/>
        <end position="633"/>
    </location>
</feature>
<organism evidence="5 6">
    <name type="scientific">Rubus argutus</name>
    <name type="common">Southern blackberry</name>
    <dbReference type="NCBI Taxonomy" id="59490"/>
    <lineage>
        <taxon>Eukaryota</taxon>
        <taxon>Viridiplantae</taxon>
        <taxon>Streptophyta</taxon>
        <taxon>Embryophyta</taxon>
        <taxon>Tracheophyta</taxon>
        <taxon>Spermatophyta</taxon>
        <taxon>Magnoliopsida</taxon>
        <taxon>eudicotyledons</taxon>
        <taxon>Gunneridae</taxon>
        <taxon>Pentapetalae</taxon>
        <taxon>rosids</taxon>
        <taxon>fabids</taxon>
        <taxon>Rosales</taxon>
        <taxon>Rosaceae</taxon>
        <taxon>Rosoideae</taxon>
        <taxon>Rosoideae incertae sedis</taxon>
        <taxon>Rubus</taxon>
    </lineage>
</organism>
<evidence type="ECO:0008006" key="7">
    <source>
        <dbReference type="Google" id="ProtNLM"/>
    </source>
</evidence>
<dbReference type="EMBL" id="JBEDUW010000263">
    <property type="protein sequence ID" value="KAK9902314.1"/>
    <property type="molecule type" value="Genomic_DNA"/>
</dbReference>
<evidence type="ECO:0000313" key="5">
    <source>
        <dbReference type="EMBL" id="KAK9902314.1"/>
    </source>
</evidence>
<gene>
    <name evidence="5" type="ORF">M0R45_001735</name>
</gene>
<sequence length="633" mass="72585">MWAHTRKCCTCPLYVSADPKQAKLNRDNVTGAPQYHSFSQKKIDEKCIEYIIKDELPFRHVEKEGFRGFCYEMQPRWKPMNRKQIAKGVYERFQFEKAKLLSQLRENETRISITTDTWTSIQNINYLVLTAHFMDSNWTLHKRIINFCTITSHKGDAIGRVVDQCLRSWEITKVFTITMDNASANDVAVTYMKRRLNTCKTLMFGGEFLHLRCACHIINLIVKDGIKELEDGIAAIWNCVKYIRSSSQRLDKFREFSVLENMRSNANVPLDVIIRWNSTYLMLEAALKYEQVFGRMADEDMQFRAYFEESGRIGPPSEENWRDAEAFTVFLKRFYDATVKLSAWKSVTANLVFAEMIGLQTEIDKHMQSADPVLKRVATSMKAKFDKYWGSFESVNKIIMIANVLDPRYKLQWATKALIQVNASAEVIQSISAKLKGILMRMYDEYKSKEGISNQENAESDIVLEGVDVEGLDEVTKACFRERLAERTESISNEVYQYLSDKYVNLLAKNFEVSAWWKLNQSAYPVLSKLAKDILAIPCSTVPSENAFSLGSRVVDPFKASLTPKMVEALVCSSDWLRADPPSFYDDPTEDELEMYTAMEELEKENASAQSLKRPPTNSTTNTSVQTSAAATN</sequence>
<dbReference type="SUPFAM" id="SSF140996">
    <property type="entry name" value="Hermes dimerisation domain"/>
    <property type="match status" value="1"/>
</dbReference>
<dbReference type="PANTHER" id="PTHR46481:SF7">
    <property type="entry name" value="ZINC FINGER BED DOMAIN-CONTAINING PROTEIN RICESLEEPER 2-LIKE"/>
    <property type="match status" value="1"/>
</dbReference>
<dbReference type="SUPFAM" id="SSF53098">
    <property type="entry name" value="Ribonuclease H-like"/>
    <property type="match status" value="1"/>
</dbReference>
<evidence type="ECO:0000256" key="2">
    <source>
        <dbReference type="SAM" id="MobiDB-lite"/>
    </source>
</evidence>
<dbReference type="InterPro" id="IPR052035">
    <property type="entry name" value="ZnF_BED_domain_contain"/>
</dbReference>
<dbReference type="PANTHER" id="PTHR46481">
    <property type="entry name" value="ZINC FINGER BED DOMAIN-CONTAINING PROTEIN 4"/>
    <property type="match status" value="1"/>
</dbReference>
<dbReference type="Proteomes" id="UP001457282">
    <property type="component" value="Unassembled WGS sequence"/>
</dbReference>
<evidence type="ECO:0000256" key="1">
    <source>
        <dbReference type="ARBA" id="ARBA00023125"/>
    </source>
</evidence>
<comment type="caution">
    <text evidence="5">The sequence shown here is derived from an EMBL/GenBank/DDBJ whole genome shotgun (WGS) entry which is preliminary data.</text>
</comment>
<dbReference type="AlphaFoldDB" id="A0AAW1VFZ6"/>
<dbReference type="Pfam" id="PF05699">
    <property type="entry name" value="Dimer_Tnp_hAT"/>
    <property type="match status" value="1"/>
</dbReference>
<name>A0AAW1VFZ6_RUBAR</name>
<dbReference type="InterPro" id="IPR012337">
    <property type="entry name" value="RNaseH-like_sf"/>
</dbReference>
<feature type="domain" description="hAT-like transposase RNase-H fold" evidence="4">
    <location>
        <begin position="345"/>
        <end position="446"/>
    </location>
</feature>
<feature type="region of interest" description="Disordered" evidence="2">
    <location>
        <begin position="604"/>
        <end position="633"/>
    </location>
</feature>
<dbReference type="Pfam" id="PF14372">
    <property type="entry name" value="hAT-like_RNase-H"/>
    <property type="match status" value="1"/>
</dbReference>
<protein>
    <recommendedName>
        <fullName evidence="7">Transposase</fullName>
    </recommendedName>
</protein>
<dbReference type="InterPro" id="IPR008906">
    <property type="entry name" value="HATC_C_dom"/>
</dbReference>
<feature type="domain" description="HAT C-terminal dimerisation" evidence="3">
    <location>
        <begin position="494"/>
        <end position="577"/>
    </location>
</feature>
<dbReference type="GO" id="GO:0046983">
    <property type="term" value="F:protein dimerization activity"/>
    <property type="evidence" value="ECO:0007669"/>
    <property type="project" value="InterPro"/>
</dbReference>
<proteinExistence type="predicted"/>
<keyword evidence="1" id="KW-0238">DNA-binding</keyword>
<keyword evidence="6" id="KW-1185">Reference proteome</keyword>
<evidence type="ECO:0000259" key="4">
    <source>
        <dbReference type="Pfam" id="PF14372"/>
    </source>
</evidence>